<sequence>METHLAEQLARQGVHVGAGERRSWRNSLPALARDLSDAGLEQVEVLLEHRLPLTSKRTDAILAGVHPRTGKHSYVVVELKQWSQANLWEDNDALVEVDGARYLSSHPSTQVAGYVQYLRDFARAFEYTPDELQGVAYLHNATDFGVSDLLASRELAQALSSRERAAASSSSTCSRSSPRTPRGQVPRTGSCVPRPHPRSNS</sequence>
<feature type="region of interest" description="Disordered" evidence="1">
    <location>
        <begin position="161"/>
        <end position="201"/>
    </location>
</feature>
<proteinExistence type="predicted"/>
<feature type="compositionally biased region" description="Low complexity" evidence="1">
    <location>
        <begin position="161"/>
        <end position="182"/>
    </location>
</feature>
<gene>
    <name evidence="2" type="ORF">J2S48_000438</name>
</gene>
<keyword evidence="3" id="KW-1185">Reference proteome</keyword>
<evidence type="ECO:0000256" key="1">
    <source>
        <dbReference type="SAM" id="MobiDB-lite"/>
    </source>
</evidence>
<dbReference type="EMBL" id="JAVDYE010000001">
    <property type="protein sequence ID" value="MDR7380923.1"/>
    <property type="molecule type" value="Genomic_DNA"/>
</dbReference>
<dbReference type="Proteomes" id="UP001183585">
    <property type="component" value="Unassembled WGS sequence"/>
</dbReference>
<dbReference type="RefSeq" id="WP_274992171.1">
    <property type="nucleotide sequence ID" value="NZ_JAJQQP010000002.1"/>
</dbReference>
<comment type="caution">
    <text evidence="2">The sequence shown here is derived from an EMBL/GenBank/DDBJ whole genome shotgun (WGS) entry which is preliminary data.</text>
</comment>
<evidence type="ECO:0008006" key="4">
    <source>
        <dbReference type="Google" id="ProtNLM"/>
    </source>
</evidence>
<evidence type="ECO:0000313" key="2">
    <source>
        <dbReference type="EMBL" id="MDR7380923.1"/>
    </source>
</evidence>
<organism evidence="2 3">
    <name type="scientific">Promicromonospora iranensis</name>
    <dbReference type="NCBI Taxonomy" id="1105144"/>
    <lineage>
        <taxon>Bacteria</taxon>
        <taxon>Bacillati</taxon>
        <taxon>Actinomycetota</taxon>
        <taxon>Actinomycetes</taxon>
        <taxon>Micrococcales</taxon>
        <taxon>Promicromonosporaceae</taxon>
        <taxon>Promicromonospora</taxon>
    </lineage>
</organism>
<accession>A0ABU2CHY2</accession>
<name>A0ABU2CHY2_9MICO</name>
<evidence type="ECO:0000313" key="3">
    <source>
        <dbReference type="Proteomes" id="UP001183585"/>
    </source>
</evidence>
<protein>
    <recommendedName>
        <fullName evidence="4">PD-(D/E)XK nuclease superfamily protein</fullName>
    </recommendedName>
</protein>
<reference evidence="2 3" key="1">
    <citation type="submission" date="2023-07" db="EMBL/GenBank/DDBJ databases">
        <title>Sequencing the genomes of 1000 actinobacteria strains.</title>
        <authorList>
            <person name="Klenk H.-P."/>
        </authorList>
    </citation>
    <scope>NUCLEOTIDE SEQUENCE [LARGE SCALE GENOMIC DNA]</scope>
    <source>
        <strain evidence="2 3">DSM 45554</strain>
    </source>
</reference>